<reference evidence="2 3" key="2">
    <citation type="journal article" date="2013" name="PLoS ONE">
        <title>Whole genome mapping and re-organization of the nuclear and mitochondrial genomes of Babesia microti isolates.</title>
        <authorList>
            <person name="Cornillot E."/>
            <person name="Dassouli A."/>
            <person name="Garg A."/>
            <person name="Pachikara N."/>
            <person name="Randazzo S."/>
            <person name="Depoix D."/>
            <person name="Carcy B."/>
            <person name="Delbecq S."/>
            <person name="Frutos R."/>
            <person name="Silva J.C."/>
            <person name="Sutton R."/>
            <person name="Krause P.J."/>
            <person name="Mamoun C.B."/>
        </authorList>
    </citation>
    <scope>NUCLEOTIDE SEQUENCE [LARGE SCALE GENOMIC DNA]</scope>
    <source>
        <strain evidence="2 3">RI</strain>
    </source>
</reference>
<dbReference type="GeneID" id="24424019"/>
<dbReference type="OMA" id="DTMIQDS"/>
<protein>
    <submittedName>
        <fullName evidence="2">TBC domain containing protein</fullName>
    </submittedName>
</protein>
<gene>
    <name evidence="2" type="ORF">BMR1_02g01160</name>
</gene>
<dbReference type="SMART" id="SM00164">
    <property type="entry name" value="TBC"/>
    <property type="match status" value="1"/>
</dbReference>
<sequence>MSEWISNILYDNFQNITIIPNPTDSIYKNENVSYDAYGFCIKDEELNQSVNFYESKFQPKRERRKKRWNKFMGIQSLDNINLSLFKVMIRKGVPDNLRSSIWQKMIGSDVLYTANIGIFDKMLNVTLKPEIMKQIKLDVVRTFPTHKKFSPNKHGLEDLERVLYAFATYFPSINYCQSINYIAAVLLLFLPPERAFWTLVQLIESKSTDKGLRISGYYKEGMTDLMRDILVLESILETRLKRVHAKFRIFGIDIGWICAEWFLCLFSISLPINTLLRVWDVLMLEGDKVLFRISFGIFKMNEAKILELDSYNSLLMYCKNMSKVLVEHNELIKTSFNDMRFFRRKEIQKLREMANGKLGRSGTLSKNKIDPL</sequence>
<organism evidence="2 3">
    <name type="scientific">Babesia microti (strain RI)</name>
    <dbReference type="NCBI Taxonomy" id="1133968"/>
    <lineage>
        <taxon>Eukaryota</taxon>
        <taxon>Sar</taxon>
        <taxon>Alveolata</taxon>
        <taxon>Apicomplexa</taxon>
        <taxon>Aconoidasida</taxon>
        <taxon>Piroplasmida</taxon>
        <taxon>Babesiidae</taxon>
        <taxon>Babesia</taxon>
    </lineage>
</organism>
<dbReference type="Gene3D" id="1.10.8.270">
    <property type="entry name" value="putative rabgap domain of human tbc1 domain family member 14 like domains"/>
    <property type="match status" value="1"/>
</dbReference>
<proteinExistence type="predicted"/>
<dbReference type="KEGG" id="bmic:BMR1_02g01160"/>
<dbReference type="InterPro" id="IPR000195">
    <property type="entry name" value="Rab-GAP-TBC_dom"/>
</dbReference>
<dbReference type="RefSeq" id="XP_012648004.1">
    <property type="nucleotide sequence ID" value="XM_012792550.1"/>
</dbReference>
<evidence type="ECO:0000313" key="2">
    <source>
        <dbReference type="EMBL" id="CCF73395.1"/>
    </source>
</evidence>
<dbReference type="FunFam" id="1.10.8.270:FF:000016">
    <property type="entry name" value="TBC1 domain family member 2A"/>
    <property type="match status" value="1"/>
</dbReference>
<name>I7IQ16_BABMR</name>
<dbReference type="EMBL" id="FO082872">
    <property type="protein sequence ID" value="CCF73395.1"/>
    <property type="molecule type" value="Genomic_DNA"/>
</dbReference>
<dbReference type="GO" id="GO:0005096">
    <property type="term" value="F:GTPase activator activity"/>
    <property type="evidence" value="ECO:0007669"/>
    <property type="project" value="TreeGrafter"/>
</dbReference>
<dbReference type="SUPFAM" id="SSF47923">
    <property type="entry name" value="Ypt/Rab-GAP domain of gyp1p"/>
    <property type="match status" value="2"/>
</dbReference>
<dbReference type="OrthoDB" id="294251at2759"/>
<dbReference type="Pfam" id="PF00566">
    <property type="entry name" value="RabGAP-TBC"/>
    <property type="match status" value="1"/>
</dbReference>
<dbReference type="PROSITE" id="PS50086">
    <property type="entry name" value="TBC_RABGAP"/>
    <property type="match status" value="1"/>
</dbReference>
<evidence type="ECO:0000259" key="1">
    <source>
        <dbReference type="PROSITE" id="PS50086"/>
    </source>
</evidence>
<dbReference type="Proteomes" id="UP000002899">
    <property type="component" value="Chromosome II"/>
</dbReference>
<dbReference type="VEuPathDB" id="PiroplasmaDB:BMR1_02g01160"/>
<keyword evidence="3" id="KW-1185">Reference proteome</keyword>
<evidence type="ECO:0000313" key="3">
    <source>
        <dbReference type="Proteomes" id="UP000002899"/>
    </source>
</evidence>
<reference evidence="2 3" key="1">
    <citation type="journal article" date="2012" name="Nucleic Acids Res.">
        <title>Sequencing of the smallest Apicomplexan genome from the human pathogen Babesia microti.</title>
        <authorList>
            <person name="Cornillot E."/>
            <person name="Hadj-Kaddour K."/>
            <person name="Dassouli A."/>
            <person name="Noel B."/>
            <person name="Ranwez V."/>
            <person name="Vacherie B."/>
            <person name="Augagneur Y."/>
            <person name="Bres V."/>
            <person name="Duclos A."/>
            <person name="Randazzo S."/>
            <person name="Carcy B."/>
            <person name="Debierre-Grockiego F."/>
            <person name="Delbecq S."/>
            <person name="Moubri-Menage K."/>
            <person name="Shams-Eldin H."/>
            <person name="Usmani-Brown S."/>
            <person name="Bringaud F."/>
            <person name="Wincker P."/>
            <person name="Vivares C.P."/>
            <person name="Schwarz R.T."/>
            <person name="Schetters T.P."/>
            <person name="Krause P.J."/>
            <person name="Gorenflot A."/>
            <person name="Berry V."/>
            <person name="Barbe V."/>
            <person name="Ben Mamoun C."/>
        </authorList>
    </citation>
    <scope>NUCLEOTIDE SEQUENCE [LARGE SCALE GENOMIC DNA]</scope>
    <source>
        <strain evidence="2 3">RI</strain>
    </source>
</reference>
<dbReference type="InterPro" id="IPR050302">
    <property type="entry name" value="Rab_GAP_TBC_domain"/>
</dbReference>
<feature type="domain" description="Rab-GAP TBC" evidence="1">
    <location>
        <begin position="92"/>
        <end position="286"/>
    </location>
</feature>
<dbReference type="GO" id="GO:0031267">
    <property type="term" value="F:small GTPase binding"/>
    <property type="evidence" value="ECO:0007669"/>
    <property type="project" value="TreeGrafter"/>
</dbReference>
<reference evidence="2 3" key="3">
    <citation type="journal article" date="2016" name="Sci. Rep.">
        <title>Genome-wide diversity and gene expression profiling of Babesia microti isolates identify polymorphic genes that mediate host-pathogen interactions.</title>
        <authorList>
            <person name="Silva J.C."/>
            <person name="Cornillot E."/>
            <person name="McCracken C."/>
            <person name="Usmani-Brown S."/>
            <person name="Dwivedi A."/>
            <person name="Ifeonu O.O."/>
            <person name="Crabtree J."/>
            <person name="Gotia H.T."/>
            <person name="Virji A.Z."/>
            <person name="Reynes C."/>
            <person name="Colinge J."/>
            <person name="Kumar V."/>
            <person name="Lawres L."/>
            <person name="Pazzi J.E."/>
            <person name="Pablo J.V."/>
            <person name="Hung C."/>
            <person name="Brancato J."/>
            <person name="Kumari P."/>
            <person name="Orvis J."/>
            <person name="Tretina K."/>
            <person name="Chibucos M."/>
            <person name="Ott S."/>
            <person name="Sadzewicz L."/>
            <person name="Sengamalay N."/>
            <person name="Shetty A.C."/>
            <person name="Su Q."/>
            <person name="Tallon L."/>
            <person name="Fraser C.M."/>
            <person name="Frutos R."/>
            <person name="Molina D.M."/>
            <person name="Krause P.J."/>
            <person name="Ben Mamoun C."/>
        </authorList>
    </citation>
    <scope>NUCLEOTIDE SEQUENCE [LARGE SCALE GENOMIC DNA]</scope>
    <source>
        <strain evidence="2 3">RI</strain>
    </source>
</reference>
<dbReference type="AlphaFoldDB" id="I7IQ16"/>
<accession>I7IQ16</accession>
<dbReference type="InterPro" id="IPR035969">
    <property type="entry name" value="Rab-GAP_TBC_sf"/>
</dbReference>
<dbReference type="Gene3D" id="1.10.472.80">
    <property type="entry name" value="Ypt/Rab-GAP domain of gyp1p, domain 3"/>
    <property type="match status" value="1"/>
</dbReference>
<dbReference type="PANTHER" id="PTHR47219">
    <property type="entry name" value="RAB GTPASE-ACTIVATING PROTEIN 1-LIKE"/>
    <property type="match status" value="1"/>
</dbReference>
<dbReference type="PANTHER" id="PTHR47219:SF20">
    <property type="entry name" value="TBC1 DOMAIN FAMILY MEMBER 2B"/>
    <property type="match status" value="1"/>
</dbReference>